<reference evidence="2 3" key="1">
    <citation type="submission" date="2019-11" db="EMBL/GenBank/DDBJ databases">
        <title>The genome sequence of Methylocystis heyeri.</title>
        <authorList>
            <person name="Oshkin I.Y."/>
            <person name="Miroshnikov K."/>
            <person name="Dedysh S.N."/>
        </authorList>
    </citation>
    <scope>NUCLEOTIDE SEQUENCE [LARGE SCALE GENOMIC DNA]</scope>
    <source>
        <strain evidence="2 3">H2</strain>
    </source>
</reference>
<dbReference type="InterPro" id="IPR008620">
    <property type="entry name" value="FixH"/>
</dbReference>
<evidence type="ECO:0000313" key="2">
    <source>
        <dbReference type="EMBL" id="QGM44788.1"/>
    </source>
</evidence>
<dbReference type="OrthoDB" id="1495896at2"/>
<protein>
    <submittedName>
        <fullName evidence="2">Nitrogen fixation protein FixH</fullName>
    </submittedName>
</protein>
<name>A0A6B8KE06_9HYPH</name>
<evidence type="ECO:0000256" key="1">
    <source>
        <dbReference type="SAM" id="Phobius"/>
    </source>
</evidence>
<dbReference type="PIRSF" id="PIRSF011386">
    <property type="entry name" value="FixH"/>
    <property type="match status" value="1"/>
</dbReference>
<dbReference type="KEGG" id="mhey:H2LOC_003280"/>
<dbReference type="EMBL" id="CP046052">
    <property type="protein sequence ID" value="QGM44788.1"/>
    <property type="molecule type" value="Genomic_DNA"/>
</dbReference>
<keyword evidence="1" id="KW-0812">Transmembrane</keyword>
<accession>A0A6B8KE06</accession>
<dbReference type="Proteomes" id="UP000309061">
    <property type="component" value="Chromosome"/>
</dbReference>
<gene>
    <name evidence="2" type="ORF">H2LOC_003280</name>
</gene>
<keyword evidence="1" id="KW-1133">Transmembrane helix</keyword>
<dbReference type="RefSeq" id="WP_136495085.1">
    <property type="nucleotide sequence ID" value="NZ_CP046052.1"/>
</dbReference>
<dbReference type="Pfam" id="PF05751">
    <property type="entry name" value="FixH"/>
    <property type="match status" value="1"/>
</dbReference>
<evidence type="ECO:0000313" key="3">
    <source>
        <dbReference type="Proteomes" id="UP000309061"/>
    </source>
</evidence>
<proteinExistence type="predicted"/>
<keyword evidence="3" id="KW-1185">Reference proteome</keyword>
<sequence>MSSCHLVPEEAKPSAGRSLTGWKILAIFLGFFGVVFAVNGVMAYLAVTTFSGEVEQHAYERGLAYNRDIADAREQAARGWKVEVSLQRRAAGQATIVVVAHDAKGAEPTGAVFSARLEFPADRKRDQALSLRETAPGRYEADFTASPGARELVLTAEQGGREAFRSRNRVQID</sequence>
<organism evidence="2 3">
    <name type="scientific">Methylocystis heyeri</name>
    <dbReference type="NCBI Taxonomy" id="391905"/>
    <lineage>
        <taxon>Bacteria</taxon>
        <taxon>Pseudomonadati</taxon>
        <taxon>Pseudomonadota</taxon>
        <taxon>Alphaproteobacteria</taxon>
        <taxon>Hyphomicrobiales</taxon>
        <taxon>Methylocystaceae</taxon>
        <taxon>Methylocystis</taxon>
    </lineage>
</organism>
<dbReference type="AlphaFoldDB" id="A0A6B8KE06"/>
<feature type="transmembrane region" description="Helical" evidence="1">
    <location>
        <begin position="24"/>
        <end position="47"/>
    </location>
</feature>
<dbReference type="InterPro" id="IPR018037">
    <property type="entry name" value="FixH_proteobacterial"/>
</dbReference>
<keyword evidence="1" id="KW-0472">Membrane</keyword>